<feature type="binding site" evidence="2">
    <location>
        <position position="45"/>
    </location>
    <ligand>
        <name>Mg(2+)</name>
        <dbReference type="ChEBI" id="CHEBI:18420"/>
        <label>2</label>
    </ligand>
</feature>
<dbReference type="GO" id="GO:0005524">
    <property type="term" value="F:ATP binding"/>
    <property type="evidence" value="ECO:0007669"/>
    <property type="project" value="UniProtKB-UniRule"/>
</dbReference>
<evidence type="ECO:0000256" key="1">
    <source>
        <dbReference type="ARBA" id="ARBA00022977"/>
    </source>
</evidence>
<dbReference type="EMBL" id="RJVI01000001">
    <property type="protein sequence ID" value="ROR34969.1"/>
    <property type="molecule type" value="Genomic_DNA"/>
</dbReference>
<sequence>MQGEFDLIERFFRRGPARADVALGVGDDAALLRPPPGCELVAATDTLVEGVHFPAGTDPAAVGHKALAVNLSDLAAMGAEPRWALLALTLPAADEDWLAAFAAGLEALAREAGVALVGGDTTRGPLAATVTVLGSVPAGQALRRCGARPGDDVWVSGTLGDAALGLAAATGRLELPAAVAAALRARLDRPRPRLALGRRLRGLARACIDVSDGLVADLGHVCRASGVGARIERAALPLSPAAQAALAAGGDPAAPLVGGDDYELLFTAPPWAAAAVAGLGEVARIGTVEAGAGVRIVEPDGSERRLEAGGWDHFRGRP</sequence>
<dbReference type="GO" id="GO:0000287">
    <property type="term" value="F:magnesium ion binding"/>
    <property type="evidence" value="ECO:0007669"/>
    <property type="project" value="UniProtKB-UniRule"/>
</dbReference>
<feature type="binding site" evidence="2">
    <location>
        <position position="120"/>
    </location>
    <ligand>
        <name>Mg(2+)</name>
        <dbReference type="ChEBI" id="CHEBI:18420"/>
        <label>1</label>
    </ligand>
</feature>
<comment type="miscellaneous">
    <text evidence="2">Reaction mechanism of ThiL seems to utilize a direct, inline transfer of the gamma-phosphate of ATP to TMP rather than a phosphorylated enzyme intermediate.</text>
</comment>
<dbReference type="InterPro" id="IPR036921">
    <property type="entry name" value="PurM-like_N_sf"/>
</dbReference>
<dbReference type="InterPro" id="IPR006283">
    <property type="entry name" value="ThiL-like"/>
</dbReference>
<comment type="caution">
    <text evidence="2">Lacks conserved residue(s) required for the propagation of feature annotation.</text>
</comment>
<dbReference type="InterPro" id="IPR010918">
    <property type="entry name" value="PurM-like_C_dom"/>
</dbReference>
<feature type="binding site" evidence="2">
    <location>
        <position position="260"/>
    </location>
    <ligand>
        <name>substrate</name>
    </ligand>
</feature>
<comment type="pathway">
    <text evidence="2">Cofactor biosynthesis; thiamine diphosphate biosynthesis; thiamine diphosphate from thiamine phosphate: step 1/1.</text>
</comment>
<dbReference type="InterPro" id="IPR036676">
    <property type="entry name" value="PurM-like_C_sf"/>
</dbReference>
<evidence type="ECO:0000259" key="3">
    <source>
        <dbReference type="Pfam" id="PF00586"/>
    </source>
</evidence>
<gene>
    <name evidence="2" type="primary">thiL</name>
    <name evidence="5" type="ORF">EDC57_0882</name>
</gene>
<feature type="domain" description="PurM-like C-terminal" evidence="4">
    <location>
        <begin position="148"/>
        <end position="296"/>
    </location>
</feature>
<dbReference type="EC" id="2.7.4.16" evidence="2"/>
<feature type="binding site" evidence="2">
    <location>
        <position position="212"/>
    </location>
    <ligand>
        <name>Mg(2+)</name>
        <dbReference type="ChEBI" id="CHEBI:18420"/>
        <label>5</label>
    </ligand>
</feature>
<feature type="binding site" evidence="2">
    <location>
        <position position="211"/>
    </location>
    <ligand>
        <name>ATP</name>
        <dbReference type="ChEBI" id="CHEBI:30616"/>
    </ligand>
</feature>
<keyword evidence="2" id="KW-0547">Nucleotide-binding</keyword>
<dbReference type="Pfam" id="PF02769">
    <property type="entry name" value="AIRS_C"/>
    <property type="match status" value="1"/>
</dbReference>
<dbReference type="InterPro" id="IPR016188">
    <property type="entry name" value="PurM-like_N"/>
</dbReference>
<dbReference type="UniPathway" id="UPA00060">
    <property type="reaction ID" value="UER00142"/>
</dbReference>
<dbReference type="SUPFAM" id="SSF55326">
    <property type="entry name" value="PurM N-terminal domain-like"/>
    <property type="match status" value="1"/>
</dbReference>
<evidence type="ECO:0000259" key="4">
    <source>
        <dbReference type="Pfam" id="PF02769"/>
    </source>
</evidence>
<feature type="binding site" evidence="2">
    <location>
        <position position="311"/>
    </location>
    <ligand>
        <name>substrate</name>
    </ligand>
</feature>
<dbReference type="NCBIfam" id="TIGR01379">
    <property type="entry name" value="thiL"/>
    <property type="match status" value="1"/>
</dbReference>
<feature type="binding site" evidence="2">
    <location>
        <position position="45"/>
    </location>
    <ligand>
        <name>Mg(2+)</name>
        <dbReference type="ChEBI" id="CHEBI:18420"/>
        <label>1</label>
    </ligand>
</feature>
<dbReference type="AlphaFoldDB" id="A0A3N1Y824"/>
<accession>A0A3N1Y824</accession>
<feature type="binding site" evidence="2">
    <location>
        <begin position="119"/>
        <end position="120"/>
    </location>
    <ligand>
        <name>ATP</name>
        <dbReference type="ChEBI" id="CHEBI:30616"/>
    </ligand>
</feature>
<comment type="similarity">
    <text evidence="2">Belongs to the thiamine-monophosphate kinase family.</text>
</comment>
<dbReference type="PANTHER" id="PTHR30270">
    <property type="entry name" value="THIAMINE-MONOPHOSPHATE KINASE"/>
    <property type="match status" value="1"/>
</dbReference>
<dbReference type="PANTHER" id="PTHR30270:SF0">
    <property type="entry name" value="THIAMINE-MONOPHOSPHATE KINASE"/>
    <property type="match status" value="1"/>
</dbReference>
<keyword evidence="6" id="KW-1185">Reference proteome</keyword>
<dbReference type="Gene3D" id="3.30.1330.10">
    <property type="entry name" value="PurM-like, N-terminal domain"/>
    <property type="match status" value="1"/>
</dbReference>
<feature type="binding site" evidence="2">
    <location>
        <position position="73"/>
    </location>
    <ligand>
        <name>Mg(2+)</name>
        <dbReference type="ChEBI" id="CHEBI:18420"/>
        <label>4</label>
    </ligand>
</feature>
<keyword evidence="2 5" id="KW-0418">Kinase</keyword>
<feature type="binding site" evidence="2">
    <location>
        <position position="73"/>
    </location>
    <ligand>
        <name>Mg(2+)</name>
        <dbReference type="ChEBI" id="CHEBI:18420"/>
        <label>2</label>
    </ligand>
</feature>
<feature type="binding site" evidence="2">
    <location>
        <position position="28"/>
    </location>
    <ligand>
        <name>Mg(2+)</name>
        <dbReference type="ChEBI" id="CHEBI:18420"/>
        <label>3</label>
    </ligand>
</feature>
<evidence type="ECO:0000313" key="5">
    <source>
        <dbReference type="EMBL" id="ROR34969.1"/>
    </source>
</evidence>
<feature type="domain" description="PurM-like N-terminal" evidence="3">
    <location>
        <begin position="26"/>
        <end position="136"/>
    </location>
</feature>
<dbReference type="Pfam" id="PF00586">
    <property type="entry name" value="AIRS"/>
    <property type="match status" value="1"/>
</dbReference>
<evidence type="ECO:0000313" key="6">
    <source>
        <dbReference type="Proteomes" id="UP000276634"/>
    </source>
</evidence>
<feature type="binding site" evidence="2">
    <location>
        <position position="28"/>
    </location>
    <ligand>
        <name>Mg(2+)</name>
        <dbReference type="ChEBI" id="CHEBI:18420"/>
        <label>4</label>
    </ligand>
</feature>
<protein>
    <recommendedName>
        <fullName evidence="2">Thiamine-monophosphate kinase</fullName>
        <shortName evidence="2">TMP kinase</shortName>
        <shortName evidence="2">Thiamine-phosphate kinase</shortName>
        <ecNumber evidence="2">2.7.4.16</ecNumber>
    </recommendedName>
</protein>
<organism evidence="5 6">
    <name type="scientific">Inmirania thermothiophila</name>
    <dbReference type="NCBI Taxonomy" id="1750597"/>
    <lineage>
        <taxon>Bacteria</taxon>
        <taxon>Pseudomonadati</taxon>
        <taxon>Pseudomonadota</taxon>
        <taxon>Gammaproteobacteria</taxon>
        <taxon>Chromatiales</taxon>
        <taxon>Ectothiorhodospiraceae</taxon>
        <taxon>Inmirania</taxon>
    </lineage>
</organism>
<feature type="binding site" evidence="2">
    <location>
        <position position="52"/>
    </location>
    <ligand>
        <name>substrate</name>
    </ligand>
</feature>
<dbReference type="PIRSF" id="PIRSF005303">
    <property type="entry name" value="Thiam_monoph_kin"/>
    <property type="match status" value="1"/>
</dbReference>
<evidence type="ECO:0000256" key="2">
    <source>
        <dbReference type="HAMAP-Rule" id="MF_02128"/>
    </source>
</evidence>
<comment type="catalytic activity">
    <reaction evidence="2">
        <text>thiamine phosphate + ATP = thiamine diphosphate + ADP</text>
        <dbReference type="Rhea" id="RHEA:15913"/>
        <dbReference type="ChEBI" id="CHEBI:30616"/>
        <dbReference type="ChEBI" id="CHEBI:37575"/>
        <dbReference type="ChEBI" id="CHEBI:58937"/>
        <dbReference type="ChEBI" id="CHEBI:456216"/>
        <dbReference type="EC" id="2.7.4.16"/>
    </reaction>
</comment>
<feature type="binding site" evidence="2">
    <location>
        <position position="73"/>
    </location>
    <ligand>
        <name>Mg(2+)</name>
        <dbReference type="ChEBI" id="CHEBI:18420"/>
        <label>3</label>
    </ligand>
</feature>
<feature type="binding site" evidence="2">
    <location>
        <position position="209"/>
    </location>
    <ligand>
        <name>Mg(2+)</name>
        <dbReference type="ChEBI" id="CHEBI:18420"/>
        <label>3</label>
    </ligand>
</feature>
<dbReference type="CDD" id="cd02194">
    <property type="entry name" value="ThiL"/>
    <property type="match status" value="1"/>
</dbReference>
<proteinExistence type="inferred from homology"/>
<name>A0A3N1Y824_9GAMM</name>
<dbReference type="SUPFAM" id="SSF56042">
    <property type="entry name" value="PurM C-terminal domain-like"/>
    <property type="match status" value="1"/>
</dbReference>
<dbReference type="Gene3D" id="3.90.650.10">
    <property type="entry name" value="PurM-like C-terminal domain"/>
    <property type="match status" value="1"/>
</dbReference>
<dbReference type="Proteomes" id="UP000276634">
    <property type="component" value="Unassembled WGS sequence"/>
</dbReference>
<comment type="function">
    <text evidence="2">Catalyzes the ATP-dependent phosphorylation of thiamine-monophosphate (TMP) to form thiamine-pyrophosphate (TPP), the active form of vitamin B1.</text>
</comment>
<dbReference type="RefSeq" id="WP_245995120.1">
    <property type="nucleotide sequence ID" value="NZ_RJVI01000001.1"/>
</dbReference>
<keyword evidence="2" id="KW-0808">Transferase</keyword>
<keyword evidence="1 2" id="KW-0784">Thiamine biosynthesis</keyword>
<dbReference type="GO" id="GO:0009030">
    <property type="term" value="F:thiamine-phosphate kinase activity"/>
    <property type="evidence" value="ECO:0007669"/>
    <property type="project" value="UniProtKB-UniRule"/>
</dbReference>
<dbReference type="GO" id="GO:0009229">
    <property type="term" value="P:thiamine diphosphate biosynthetic process"/>
    <property type="evidence" value="ECO:0007669"/>
    <property type="project" value="UniProtKB-UniRule"/>
</dbReference>
<comment type="caution">
    <text evidence="5">The sequence shown here is derived from an EMBL/GenBank/DDBJ whole genome shotgun (WGS) entry which is preliminary data.</text>
</comment>
<keyword evidence="2" id="KW-0479">Metal-binding</keyword>
<keyword evidence="2" id="KW-0067">ATP-binding</keyword>
<reference evidence="5 6" key="1">
    <citation type="submission" date="2018-11" db="EMBL/GenBank/DDBJ databases">
        <title>Genomic Encyclopedia of Type Strains, Phase IV (KMG-IV): sequencing the most valuable type-strain genomes for metagenomic binning, comparative biology and taxonomic classification.</title>
        <authorList>
            <person name="Goeker M."/>
        </authorList>
    </citation>
    <scope>NUCLEOTIDE SEQUENCE [LARGE SCALE GENOMIC DNA]</scope>
    <source>
        <strain evidence="5 6">DSM 100275</strain>
    </source>
</reference>
<keyword evidence="2" id="KW-0460">Magnesium</keyword>
<feature type="binding site" evidence="2">
    <location>
        <position position="44"/>
    </location>
    <ligand>
        <name>Mg(2+)</name>
        <dbReference type="ChEBI" id="CHEBI:18420"/>
        <label>1</label>
    </ligand>
</feature>
<feature type="binding site" evidence="2">
    <location>
        <position position="144"/>
    </location>
    <ligand>
        <name>ATP</name>
        <dbReference type="ChEBI" id="CHEBI:30616"/>
    </ligand>
</feature>
<dbReference type="HAMAP" id="MF_02128">
    <property type="entry name" value="TMP_kinase"/>
    <property type="match status" value="1"/>
</dbReference>
<dbReference type="GO" id="GO:0009228">
    <property type="term" value="P:thiamine biosynthetic process"/>
    <property type="evidence" value="ECO:0007669"/>
    <property type="project" value="UniProtKB-KW"/>
</dbReference>